<dbReference type="PANTHER" id="PTHR43467">
    <property type="entry name" value="COBALT-PRECORRIN-2 C(20)-METHYLTRANSFERASE"/>
    <property type="match status" value="1"/>
</dbReference>
<dbReference type="NCBIfam" id="TIGR01467">
    <property type="entry name" value="cobI_cbiL"/>
    <property type="match status" value="1"/>
</dbReference>
<dbReference type="EC" id="2.1.1.151" evidence="9"/>
<dbReference type="PIRSF" id="PIRSF036427">
    <property type="entry name" value="Precrrn-2_mtase"/>
    <property type="match status" value="1"/>
</dbReference>
<evidence type="ECO:0000256" key="6">
    <source>
        <dbReference type="ARBA" id="ARBA00022691"/>
    </source>
</evidence>
<organism evidence="9 10">
    <name type="scientific">Collinsella aerofaciens</name>
    <dbReference type="NCBI Taxonomy" id="74426"/>
    <lineage>
        <taxon>Bacteria</taxon>
        <taxon>Bacillati</taxon>
        <taxon>Actinomycetota</taxon>
        <taxon>Coriobacteriia</taxon>
        <taxon>Coriobacteriales</taxon>
        <taxon>Coriobacteriaceae</taxon>
        <taxon>Collinsella</taxon>
    </lineage>
</organism>
<dbReference type="PROSITE" id="PS00839">
    <property type="entry name" value="SUMT_1"/>
    <property type="match status" value="1"/>
</dbReference>
<gene>
    <name evidence="9" type="primary">cbiL</name>
    <name evidence="9" type="ORF">ERS852514_00310</name>
</gene>
<dbReference type="InterPro" id="IPR014777">
    <property type="entry name" value="4pyrrole_Mease_sub1"/>
</dbReference>
<dbReference type="InterPro" id="IPR006364">
    <property type="entry name" value="CobI/CbiL/CobIJ_dom"/>
</dbReference>
<dbReference type="EMBL" id="CZAQ01000003">
    <property type="protein sequence ID" value="CUO85862.1"/>
    <property type="molecule type" value="Genomic_DNA"/>
</dbReference>
<accession>A0A174IF33</accession>
<dbReference type="Gene3D" id="3.30.950.10">
    <property type="entry name" value="Methyltransferase, Cobalt-precorrin-4 Transmethylase, Domain 2"/>
    <property type="match status" value="1"/>
</dbReference>
<dbReference type="InterPro" id="IPR003043">
    <property type="entry name" value="Uropor_MeTrfase_CS"/>
</dbReference>
<dbReference type="Proteomes" id="UP000095454">
    <property type="component" value="Unassembled WGS sequence"/>
</dbReference>
<dbReference type="Gene3D" id="3.40.1010.10">
    <property type="entry name" value="Cobalt-precorrin-4 Transmethylase, Domain 1"/>
    <property type="match status" value="1"/>
</dbReference>
<keyword evidence="6" id="KW-0949">S-adenosyl-L-methionine</keyword>
<dbReference type="SUPFAM" id="SSF53790">
    <property type="entry name" value="Tetrapyrrole methylase"/>
    <property type="match status" value="1"/>
</dbReference>
<sequence>MSKGVLYGVGTGPGDPELLTIKAVRTIESCPVIAAPQTADGAMVALDIVRGAVDLTGKTVIPVRFSMTCDVERRAAEHASLVRELVAHLDAVRDVALLNLGDPSIYATFQRIAPDVRARGFEARAIPGVPSFCAVAAALERDLTPEMSSPLHIVPGGYDDVRRAIGWPGTKVVMKARRSLADTKCILREEGAFDGAELVEDCGLPGERVYRSLDDVPDRGSYFSTMVVR</sequence>
<evidence type="ECO:0000256" key="2">
    <source>
        <dbReference type="ARBA" id="ARBA00005879"/>
    </source>
</evidence>
<evidence type="ECO:0000259" key="8">
    <source>
        <dbReference type="Pfam" id="PF00590"/>
    </source>
</evidence>
<keyword evidence="3" id="KW-0169">Cobalamin biosynthesis</keyword>
<feature type="domain" description="Tetrapyrrole methylase" evidence="8">
    <location>
        <begin position="6"/>
        <end position="212"/>
    </location>
</feature>
<dbReference type="InterPro" id="IPR012382">
    <property type="entry name" value="CobI/CbiL"/>
</dbReference>
<evidence type="ECO:0000256" key="4">
    <source>
        <dbReference type="ARBA" id="ARBA00022603"/>
    </source>
</evidence>
<keyword evidence="4 9" id="KW-0489">Methyltransferase</keyword>
<dbReference type="InterPro" id="IPR014776">
    <property type="entry name" value="4pyrrole_Mease_sub2"/>
</dbReference>
<dbReference type="AlphaFoldDB" id="A0A174IF33"/>
<evidence type="ECO:0000313" key="10">
    <source>
        <dbReference type="Proteomes" id="UP000095454"/>
    </source>
</evidence>
<name>A0A174IF33_9ACTN</name>
<dbReference type="CDD" id="cd11645">
    <property type="entry name" value="Precorrin_2_C20_MT"/>
    <property type="match status" value="1"/>
</dbReference>
<evidence type="ECO:0000256" key="3">
    <source>
        <dbReference type="ARBA" id="ARBA00022573"/>
    </source>
</evidence>
<evidence type="ECO:0000256" key="1">
    <source>
        <dbReference type="ARBA" id="ARBA00004953"/>
    </source>
</evidence>
<dbReference type="GO" id="GO:0032259">
    <property type="term" value="P:methylation"/>
    <property type="evidence" value="ECO:0007669"/>
    <property type="project" value="UniProtKB-KW"/>
</dbReference>
<reference evidence="9 10" key="1">
    <citation type="submission" date="2015-09" db="EMBL/GenBank/DDBJ databases">
        <authorList>
            <consortium name="Pathogen Informatics"/>
        </authorList>
    </citation>
    <scope>NUCLEOTIDE SEQUENCE [LARGE SCALE GENOMIC DNA]</scope>
    <source>
        <strain evidence="9 10">2789STDY5834902</strain>
    </source>
</reference>
<dbReference type="GO" id="GO:0043781">
    <property type="term" value="F:cobalt-factor II C20-methyltransferase activity"/>
    <property type="evidence" value="ECO:0007669"/>
    <property type="project" value="UniProtKB-EC"/>
</dbReference>
<dbReference type="GO" id="GO:0030788">
    <property type="term" value="F:precorrin-2 C20-methyltransferase activity"/>
    <property type="evidence" value="ECO:0007669"/>
    <property type="project" value="InterPro"/>
</dbReference>
<evidence type="ECO:0000256" key="5">
    <source>
        <dbReference type="ARBA" id="ARBA00022679"/>
    </source>
</evidence>
<dbReference type="Pfam" id="PF00590">
    <property type="entry name" value="TP_methylase"/>
    <property type="match status" value="1"/>
</dbReference>
<dbReference type="UniPathway" id="UPA00148"/>
<dbReference type="InterPro" id="IPR035996">
    <property type="entry name" value="4pyrrol_Methylase_sf"/>
</dbReference>
<evidence type="ECO:0000313" key="9">
    <source>
        <dbReference type="EMBL" id="CUO85862.1"/>
    </source>
</evidence>
<comment type="pathway">
    <text evidence="1">Cofactor biosynthesis; adenosylcobalamin biosynthesis.</text>
</comment>
<proteinExistence type="inferred from homology"/>
<dbReference type="GO" id="GO:0009236">
    <property type="term" value="P:cobalamin biosynthetic process"/>
    <property type="evidence" value="ECO:0007669"/>
    <property type="project" value="UniProtKB-UniRule"/>
</dbReference>
<comment type="similarity">
    <text evidence="2 7">Belongs to the precorrin methyltransferase family.</text>
</comment>
<dbReference type="InterPro" id="IPR000878">
    <property type="entry name" value="4pyrrol_Mease"/>
</dbReference>
<protein>
    <submittedName>
        <fullName evidence="9">Cobalt-precorrin-2 C(20)-methyltransferase</fullName>
        <ecNumber evidence="9">2.1.1.151</ecNumber>
    </submittedName>
</protein>
<dbReference type="RefSeq" id="WP_055250415.1">
    <property type="nucleotide sequence ID" value="NZ_CABIXX010000003.1"/>
</dbReference>
<evidence type="ECO:0000256" key="7">
    <source>
        <dbReference type="PIRNR" id="PIRNR036427"/>
    </source>
</evidence>
<dbReference type="PANTHER" id="PTHR43467:SF2">
    <property type="entry name" value="COBALT-PRECORRIN-2 C(20)-METHYLTRANSFERASE"/>
    <property type="match status" value="1"/>
</dbReference>
<keyword evidence="5 9" id="KW-0808">Transferase</keyword>